<dbReference type="EMBL" id="CP036526">
    <property type="protein sequence ID" value="QDT10628.1"/>
    <property type="molecule type" value="Genomic_DNA"/>
</dbReference>
<evidence type="ECO:0000259" key="2">
    <source>
        <dbReference type="Pfam" id="PF14252"/>
    </source>
</evidence>
<reference evidence="3 4" key="1">
    <citation type="submission" date="2019-02" db="EMBL/GenBank/DDBJ databases">
        <title>Deep-cultivation of Planctomycetes and their phenomic and genomic characterization uncovers novel biology.</title>
        <authorList>
            <person name="Wiegand S."/>
            <person name="Jogler M."/>
            <person name="Boedeker C."/>
            <person name="Pinto D."/>
            <person name="Vollmers J."/>
            <person name="Rivas-Marin E."/>
            <person name="Kohn T."/>
            <person name="Peeters S.H."/>
            <person name="Heuer A."/>
            <person name="Rast P."/>
            <person name="Oberbeckmann S."/>
            <person name="Bunk B."/>
            <person name="Jeske O."/>
            <person name="Meyerdierks A."/>
            <person name="Storesund J.E."/>
            <person name="Kallscheuer N."/>
            <person name="Luecker S."/>
            <person name="Lage O.M."/>
            <person name="Pohl T."/>
            <person name="Merkel B.J."/>
            <person name="Hornburger P."/>
            <person name="Mueller R.-W."/>
            <person name="Bruemmer F."/>
            <person name="Labrenz M."/>
            <person name="Spormann A.M."/>
            <person name="Op den Camp H."/>
            <person name="Overmann J."/>
            <person name="Amann R."/>
            <person name="Jetten M.S.M."/>
            <person name="Mascher T."/>
            <person name="Medema M.H."/>
            <person name="Devos D.P."/>
            <person name="Kaster A.-K."/>
            <person name="Ovreas L."/>
            <person name="Rohde M."/>
            <person name="Galperin M.Y."/>
            <person name="Jogler C."/>
        </authorList>
    </citation>
    <scope>NUCLEOTIDE SEQUENCE [LARGE SCALE GENOMIC DNA]</scope>
    <source>
        <strain evidence="3 4">K23_9</strain>
    </source>
</reference>
<dbReference type="OrthoDB" id="9816366at2"/>
<dbReference type="InterPro" id="IPR025592">
    <property type="entry name" value="DUF4347"/>
</dbReference>
<dbReference type="Pfam" id="PF14252">
    <property type="entry name" value="DUF4347"/>
    <property type="match status" value="1"/>
</dbReference>
<evidence type="ECO:0000256" key="1">
    <source>
        <dbReference type="SAM" id="MobiDB-lite"/>
    </source>
</evidence>
<evidence type="ECO:0000313" key="4">
    <source>
        <dbReference type="Proteomes" id="UP000319817"/>
    </source>
</evidence>
<sequence>MCKVGRLGSIRDVPELRCDCFYHSEDRRGEHALNRWHRLLSWPGKTRKTPRQSPCKPLSAIGARLLKPMPAPRHGRQQSAWSVTPLEPRILLAGDTATAVGSLPVMPTDSLVGTEVDTELTRQGSQDNLASASGRSIVFIDSRIEDADVLLAGMDQGAEWILVDRQSDAIEQITQHLQHRRNVSAVHLVSHGQRGQLVMGNGGIDQSSLRAASDSIRQWKASLTRDADILIYGCDAGAGETGLRFAKSFAALSGADVAISTDVTGNDEGADWNLELHIGLIDASLAFNEAARQSYAKTMASVKTIASKSLQIDDPVTDNLVGDRLDDFLEAERTTNENVLPAETALVDQEPAVAVAETLTTGVNFTEVLEPIAAEPIAAEQVPAELPPLPLQPAVDPTTDTTPQTVEPVQDTKLDVPKVAILEALDQSVVELIQVADETPNTPAITRPATSVGESLPAEASISMDSVSLLGSPVQIGGESVIVDSPPAIQADPVAETIGQVQPLRPSGASGPPANVPTAKSANVVSVTLPSAISSLKNSTFQSIRSASVNAPSNAFDLRTSSATRSSLSASATSVTDANVSASVVRGERVSASRVVTEGISAEAGTGQKRTVSDRRSSVAEIREMPTTVEVIYGRGNKRSLKALRSESKLEPSQKESVSDDALSTGSRTVKLSDINQLAAKSPKAEPFDAAESVGDNVVEISANDQQTHSAPDGAWDAWAIRNSNTPGPNAETYRHIAVNYSNPILVASLQGTRVNQGGMDRSVPDGTASDSGSKLHREAFSIEKEASEMQFILSESVAHVRNVNTADQLGAVESIGVIRPVTQLANDAVSELLTVENTAQSSSRWLEVFAEPQTWIATGRFDRSALPVSSVSYLDPVSVYAGDSK</sequence>
<evidence type="ECO:0000313" key="3">
    <source>
        <dbReference type="EMBL" id="QDT10628.1"/>
    </source>
</evidence>
<organism evidence="3 4">
    <name type="scientific">Stieleria marina</name>
    <dbReference type="NCBI Taxonomy" id="1930275"/>
    <lineage>
        <taxon>Bacteria</taxon>
        <taxon>Pseudomonadati</taxon>
        <taxon>Planctomycetota</taxon>
        <taxon>Planctomycetia</taxon>
        <taxon>Pirellulales</taxon>
        <taxon>Pirellulaceae</taxon>
        <taxon>Stieleria</taxon>
    </lineage>
</organism>
<accession>A0A517NU23</accession>
<dbReference type="Proteomes" id="UP000319817">
    <property type="component" value="Chromosome"/>
</dbReference>
<proteinExistence type="predicted"/>
<feature type="domain" description="DUF4347" evidence="2">
    <location>
        <begin position="137"/>
        <end position="298"/>
    </location>
</feature>
<protein>
    <recommendedName>
        <fullName evidence="2">DUF4347 domain-containing protein</fullName>
    </recommendedName>
</protein>
<feature type="region of interest" description="Disordered" evidence="1">
    <location>
        <begin position="645"/>
        <end position="666"/>
    </location>
</feature>
<feature type="compositionally biased region" description="Basic and acidic residues" evidence="1">
    <location>
        <begin position="645"/>
        <end position="658"/>
    </location>
</feature>
<gene>
    <name evidence="3" type="ORF">K239x_25850</name>
</gene>
<name>A0A517NU23_9BACT</name>
<keyword evidence="4" id="KW-1185">Reference proteome</keyword>
<dbReference type="AlphaFoldDB" id="A0A517NU23"/>